<reference evidence="1" key="1">
    <citation type="submission" date="2023-05" db="EMBL/GenBank/DDBJ databases">
        <title>Comparative genomics of Bacillaceae isolates and their secondary metabolite potential.</title>
        <authorList>
            <person name="Song L."/>
            <person name="Nielsen L.J."/>
            <person name="Mohite O."/>
            <person name="Xu X."/>
            <person name="Weber T."/>
            <person name="Kovacs A.T."/>
        </authorList>
    </citation>
    <scope>NUCLEOTIDE SEQUENCE</scope>
    <source>
        <strain evidence="1">LY1</strain>
    </source>
</reference>
<dbReference type="RefSeq" id="WP_283868409.1">
    <property type="nucleotide sequence ID" value="NZ_CP126101.1"/>
</dbReference>
<name>A0AAX3WT06_9BACI</name>
<evidence type="ECO:0000313" key="1">
    <source>
        <dbReference type="EMBL" id="WHY49675.1"/>
    </source>
</evidence>
<gene>
    <name evidence="1" type="ORF">QNH24_15165</name>
</gene>
<dbReference type="Proteomes" id="UP001178322">
    <property type="component" value="Chromosome"/>
</dbReference>
<sequence length="336" mass="38274">MKITSYTNTVNFLQTIYTPSKGDGNPQALKKDQDVVTIGKEARSLFDSHIQLQEAPEEIAQKIASMFKDGGKLNYVESEEQLAIRAEQQARLDEEIEHNVLAIIIPHIQTNEKLVNSLKGASQQALDATYSTISQNLLVHNVGNMTEEQRQAMISLGLEKAQFIADNYLEGKQAKYFMEAMTTIAKFAVNGVKNDNGTVSYAIEKGPLVHAPDDYIHIDDLVKDAYPEKWQSFKDKIVAATEKQDKDALVEAFREYNQLVKSIYTNQPHLVQEKIKDYGKWQENIKNTEVSKQFSQLDKTSLSNFMEDIKTTNAWLSNEFLAKDLKNFQRYLTRNH</sequence>
<proteinExistence type="predicted"/>
<accession>A0AAX3WT06</accession>
<organism evidence="1 2">
    <name type="scientific">Lysinibacillus pakistanensis</name>
    <dbReference type="NCBI Taxonomy" id="759811"/>
    <lineage>
        <taxon>Bacteria</taxon>
        <taxon>Bacillati</taxon>
        <taxon>Bacillota</taxon>
        <taxon>Bacilli</taxon>
        <taxon>Bacillales</taxon>
        <taxon>Bacillaceae</taxon>
        <taxon>Lysinibacillus</taxon>
    </lineage>
</organism>
<protein>
    <submittedName>
        <fullName evidence="1">Uncharacterized protein</fullName>
    </submittedName>
</protein>
<dbReference type="EMBL" id="CP126101">
    <property type="protein sequence ID" value="WHY49675.1"/>
    <property type="molecule type" value="Genomic_DNA"/>
</dbReference>
<dbReference type="AlphaFoldDB" id="A0AAX3WT06"/>
<evidence type="ECO:0000313" key="2">
    <source>
        <dbReference type="Proteomes" id="UP001178322"/>
    </source>
</evidence>